<dbReference type="AlphaFoldDB" id="A0A9J5Z304"/>
<name>A0A9J5Z304_SOLCO</name>
<dbReference type="Proteomes" id="UP000824120">
    <property type="component" value="Chromosome 5"/>
</dbReference>
<evidence type="ECO:0000313" key="2">
    <source>
        <dbReference type="Proteomes" id="UP000824120"/>
    </source>
</evidence>
<reference evidence="1 2" key="1">
    <citation type="submission" date="2020-09" db="EMBL/GenBank/DDBJ databases">
        <title>De no assembly of potato wild relative species, Solanum commersonii.</title>
        <authorList>
            <person name="Cho K."/>
        </authorList>
    </citation>
    <scope>NUCLEOTIDE SEQUENCE [LARGE SCALE GENOMIC DNA]</scope>
    <source>
        <strain evidence="1">LZ3.2</strain>
        <tissue evidence="1">Leaf</tissue>
    </source>
</reference>
<proteinExistence type="predicted"/>
<evidence type="ECO:0000313" key="1">
    <source>
        <dbReference type="EMBL" id="KAG5606271.1"/>
    </source>
</evidence>
<accession>A0A9J5Z304</accession>
<sequence length="73" mass="8836">MTTKRIEGRADLNKKIEASKAQFPIVVDDDQLVEKKEEFYLFKYTLFLNIHVEKEYKGEKFVIWIIMKFIYTN</sequence>
<gene>
    <name evidence="1" type="ORF">H5410_027763</name>
</gene>
<comment type="caution">
    <text evidence="1">The sequence shown here is derived from an EMBL/GenBank/DDBJ whole genome shotgun (WGS) entry which is preliminary data.</text>
</comment>
<organism evidence="1 2">
    <name type="scientific">Solanum commersonii</name>
    <name type="common">Commerson's wild potato</name>
    <name type="synonym">Commerson's nightshade</name>
    <dbReference type="NCBI Taxonomy" id="4109"/>
    <lineage>
        <taxon>Eukaryota</taxon>
        <taxon>Viridiplantae</taxon>
        <taxon>Streptophyta</taxon>
        <taxon>Embryophyta</taxon>
        <taxon>Tracheophyta</taxon>
        <taxon>Spermatophyta</taxon>
        <taxon>Magnoliopsida</taxon>
        <taxon>eudicotyledons</taxon>
        <taxon>Gunneridae</taxon>
        <taxon>Pentapetalae</taxon>
        <taxon>asterids</taxon>
        <taxon>lamiids</taxon>
        <taxon>Solanales</taxon>
        <taxon>Solanaceae</taxon>
        <taxon>Solanoideae</taxon>
        <taxon>Solaneae</taxon>
        <taxon>Solanum</taxon>
    </lineage>
</organism>
<dbReference type="EMBL" id="JACXVP010000005">
    <property type="protein sequence ID" value="KAG5606271.1"/>
    <property type="molecule type" value="Genomic_DNA"/>
</dbReference>
<keyword evidence="2" id="KW-1185">Reference proteome</keyword>
<protein>
    <submittedName>
        <fullName evidence="1">Uncharacterized protein</fullName>
    </submittedName>
</protein>